<organism evidence="2 3">
    <name type="scientific">Brevundimonas faecalis</name>
    <dbReference type="NCBI Taxonomy" id="947378"/>
    <lineage>
        <taxon>Bacteria</taxon>
        <taxon>Pseudomonadati</taxon>
        <taxon>Pseudomonadota</taxon>
        <taxon>Alphaproteobacteria</taxon>
        <taxon>Caulobacterales</taxon>
        <taxon>Caulobacteraceae</taxon>
        <taxon>Brevundimonas</taxon>
    </lineage>
</organism>
<reference evidence="2 3" key="1">
    <citation type="submission" date="2024-06" db="EMBL/GenBank/DDBJ databases">
        <title>Sorghum-associated microbial communities from plants grown in Nebraska, USA.</title>
        <authorList>
            <person name="Schachtman D."/>
        </authorList>
    </citation>
    <scope>NUCLEOTIDE SEQUENCE [LARGE SCALE GENOMIC DNA]</scope>
    <source>
        <strain evidence="2 3">2814</strain>
    </source>
</reference>
<dbReference type="RefSeq" id="WP_354087625.1">
    <property type="nucleotide sequence ID" value="NZ_JBEPTF010000001.1"/>
</dbReference>
<feature type="region of interest" description="Disordered" evidence="1">
    <location>
        <begin position="1"/>
        <end position="133"/>
    </location>
</feature>
<accession>A0ABV2R9M2</accession>
<feature type="compositionally biased region" description="Basic and acidic residues" evidence="1">
    <location>
        <begin position="54"/>
        <end position="63"/>
    </location>
</feature>
<name>A0ABV2R9M2_9CAUL</name>
<gene>
    <name evidence="2" type="ORF">ABIE19_000589</name>
</gene>
<protein>
    <recommendedName>
        <fullName evidence="4">DUF2382 domain-containing protein</fullName>
    </recommendedName>
</protein>
<proteinExistence type="predicted"/>
<feature type="compositionally biased region" description="Low complexity" evidence="1">
    <location>
        <begin position="67"/>
        <end position="79"/>
    </location>
</feature>
<feature type="compositionally biased region" description="Pro residues" evidence="1">
    <location>
        <begin position="122"/>
        <end position="133"/>
    </location>
</feature>
<comment type="caution">
    <text evidence="2">The sequence shown here is derived from an EMBL/GenBank/DDBJ whole genome shotgun (WGS) entry which is preliminary data.</text>
</comment>
<feature type="compositionally biased region" description="Basic and acidic residues" evidence="1">
    <location>
        <begin position="95"/>
        <end position="121"/>
    </location>
</feature>
<evidence type="ECO:0000256" key="1">
    <source>
        <dbReference type="SAM" id="MobiDB-lite"/>
    </source>
</evidence>
<sequence>MSDAHNDNIRREGEDSLQEQARQEAVQKAEQAEAAEGADYLTDENGVSTKIRRDRVSRGDPAELTRGVGQQQVGEQQIQPERDLETDPGSATPQPDEHPVQRRNLEEAARTVGAADREDRTPVPPSPPIANPD</sequence>
<evidence type="ECO:0000313" key="3">
    <source>
        <dbReference type="Proteomes" id="UP001549313"/>
    </source>
</evidence>
<dbReference type="EMBL" id="JBEPTF010000001">
    <property type="protein sequence ID" value="MET4682680.1"/>
    <property type="molecule type" value="Genomic_DNA"/>
</dbReference>
<feature type="compositionally biased region" description="Basic and acidic residues" evidence="1">
    <location>
        <begin position="1"/>
        <end position="14"/>
    </location>
</feature>
<dbReference type="Proteomes" id="UP001549313">
    <property type="component" value="Unassembled WGS sequence"/>
</dbReference>
<evidence type="ECO:0008006" key="4">
    <source>
        <dbReference type="Google" id="ProtNLM"/>
    </source>
</evidence>
<evidence type="ECO:0000313" key="2">
    <source>
        <dbReference type="EMBL" id="MET4682680.1"/>
    </source>
</evidence>
<keyword evidence="3" id="KW-1185">Reference proteome</keyword>
<feature type="compositionally biased region" description="Basic and acidic residues" evidence="1">
    <location>
        <begin position="21"/>
        <end position="31"/>
    </location>
</feature>